<evidence type="ECO:0000256" key="1">
    <source>
        <dbReference type="SAM" id="MobiDB-lite"/>
    </source>
</evidence>
<gene>
    <name evidence="2" type="ORF">VP01_441g2</name>
</gene>
<feature type="compositionally biased region" description="Basic and acidic residues" evidence="1">
    <location>
        <begin position="1"/>
        <end position="21"/>
    </location>
</feature>
<proteinExistence type="predicted"/>
<organism evidence="2 3">
    <name type="scientific">Puccinia sorghi</name>
    <dbReference type="NCBI Taxonomy" id="27349"/>
    <lineage>
        <taxon>Eukaryota</taxon>
        <taxon>Fungi</taxon>
        <taxon>Dikarya</taxon>
        <taxon>Basidiomycota</taxon>
        <taxon>Pucciniomycotina</taxon>
        <taxon>Pucciniomycetes</taxon>
        <taxon>Pucciniales</taxon>
        <taxon>Pucciniaceae</taxon>
        <taxon>Puccinia</taxon>
    </lineage>
</organism>
<dbReference type="VEuPathDB" id="FungiDB:VP01_441g2"/>
<feature type="region of interest" description="Disordered" evidence="1">
    <location>
        <begin position="277"/>
        <end position="375"/>
    </location>
</feature>
<feature type="region of interest" description="Disordered" evidence="1">
    <location>
        <begin position="148"/>
        <end position="197"/>
    </location>
</feature>
<dbReference type="AlphaFoldDB" id="A0A0L6UPK3"/>
<feature type="region of interest" description="Disordered" evidence="1">
    <location>
        <begin position="87"/>
        <end position="118"/>
    </location>
</feature>
<feature type="compositionally biased region" description="Polar residues" evidence="1">
    <location>
        <begin position="150"/>
        <end position="161"/>
    </location>
</feature>
<dbReference type="OrthoDB" id="2499945at2759"/>
<sequence>MKDSLGNRHRSDNKNISDSKVLHSTKAVVDGAEEKTPFTQSNRQTISLCRHQKNRTDRLEVHINGTVPSSVNTSEITDKIIKVLEESMQGRNSSDVDVAHNNSSRDGPTGAPNHAPPVAAAGQANLSIAVQPPNTRVIDSSGGQAVLPISNATQNTSSPTSKLEHDGSPLGNRNDTVHVNSALPTPTPPKEQNDSGNINETIVSVDIDDTRLQQNSSIELTDMPPVILPPPPEPGKPQPEPAESDDVYSKPFGVMMLPKPHQQESRVPRTVIILPHVTGAGNGTDTTRSLSSPRPPDPSLTYKAGLDGPPASPQNHSRNHSALLESSASSPHAELAPTHDHPPVESPVVMTGANASDAQPLPPAPPPQTPIPPVPENKVGKIKIILPDHTELSNSSASQTLSPTNILLHATGLGIGVMVIFEFI</sequence>
<feature type="compositionally biased region" description="Polar residues" evidence="1">
    <location>
        <begin position="171"/>
        <end position="184"/>
    </location>
</feature>
<evidence type="ECO:0000313" key="3">
    <source>
        <dbReference type="Proteomes" id="UP000037035"/>
    </source>
</evidence>
<dbReference type="EMBL" id="LAVV01009524">
    <property type="protein sequence ID" value="KNZ50449.1"/>
    <property type="molecule type" value="Genomic_DNA"/>
</dbReference>
<feature type="region of interest" description="Disordered" evidence="1">
    <location>
        <begin position="1"/>
        <end position="23"/>
    </location>
</feature>
<comment type="caution">
    <text evidence="2">The sequence shown here is derived from an EMBL/GenBank/DDBJ whole genome shotgun (WGS) entry which is preliminary data.</text>
</comment>
<feature type="region of interest" description="Disordered" evidence="1">
    <location>
        <begin position="216"/>
        <end position="248"/>
    </location>
</feature>
<protein>
    <submittedName>
        <fullName evidence="2">Uncharacterized protein</fullName>
    </submittedName>
</protein>
<name>A0A0L6UPK3_9BASI</name>
<dbReference type="Proteomes" id="UP000037035">
    <property type="component" value="Unassembled WGS sequence"/>
</dbReference>
<feature type="compositionally biased region" description="Pro residues" evidence="1">
    <location>
        <begin position="226"/>
        <end position="240"/>
    </location>
</feature>
<feature type="compositionally biased region" description="Pro residues" evidence="1">
    <location>
        <begin position="360"/>
        <end position="375"/>
    </location>
</feature>
<reference evidence="2 3" key="1">
    <citation type="submission" date="2015-08" db="EMBL/GenBank/DDBJ databases">
        <title>Next Generation Sequencing and Analysis of the Genome of Puccinia sorghi L Schw, the Causal Agent of Maize Common Rust.</title>
        <authorList>
            <person name="Rochi L."/>
            <person name="Burguener G."/>
            <person name="Darino M."/>
            <person name="Turjanski A."/>
            <person name="Kreff E."/>
            <person name="Dieguez M.J."/>
            <person name="Sacco F."/>
        </authorList>
    </citation>
    <scope>NUCLEOTIDE SEQUENCE [LARGE SCALE GENOMIC DNA]</scope>
    <source>
        <strain evidence="2 3">RO10H11247</strain>
    </source>
</reference>
<keyword evidence="3" id="KW-1185">Reference proteome</keyword>
<accession>A0A0L6UPK3</accession>
<feature type="compositionally biased region" description="Polar residues" evidence="1">
    <location>
        <begin position="89"/>
        <end position="106"/>
    </location>
</feature>
<evidence type="ECO:0000313" key="2">
    <source>
        <dbReference type="EMBL" id="KNZ50449.1"/>
    </source>
</evidence>